<reference evidence="2 3" key="1">
    <citation type="submission" date="2021-03" db="EMBL/GenBank/DDBJ databases">
        <title>Draft genome sequence of Janthinobacterium sp. strain PLB02 isolated from infected primmorphs (Lubomirskia baicalensis).</title>
        <authorList>
            <person name="Chernogor L.I."/>
            <person name="Belikov S.I."/>
            <person name="Petrushin I.S."/>
        </authorList>
    </citation>
    <scope>NUCLEOTIDE SEQUENCE [LARGE SCALE GENOMIC DNA]</scope>
    <source>
        <strain evidence="2 3">PLB02</strain>
    </source>
</reference>
<accession>A0AAJ4MVL5</accession>
<dbReference type="AlphaFoldDB" id="A0AAJ4MVL5"/>
<comment type="similarity">
    <text evidence="1">Belongs to the transferase hexapeptide repeat family.</text>
</comment>
<evidence type="ECO:0000256" key="1">
    <source>
        <dbReference type="ARBA" id="ARBA00007274"/>
    </source>
</evidence>
<dbReference type="Pfam" id="PF00132">
    <property type="entry name" value="Hexapep"/>
    <property type="match status" value="1"/>
</dbReference>
<dbReference type="RefSeq" id="WP_070282741.1">
    <property type="nucleotide sequence ID" value="NZ_CP048832.1"/>
</dbReference>
<evidence type="ECO:0000313" key="3">
    <source>
        <dbReference type="Proteomes" id="UP000662821"/>
    </source>
</evidence>
<dbReference type="CDD" id="cd04647">
    <property type="entry name" value="LbH_MAT_like"/>
    <property type="match status" value="1"/>
</dbReference>
<dbReference type="Gene3D" id="2.160.10.10">
    <property type="entry name" value="Hexapeptide repeat proteins"/>
    <property type="match status" value="1"/>
</dbReference>
<gene>
    <name evidence="2" type="ORF">J3P46_08305</name>
</gene>
<organism evidence="2 3">
    <name type="scientific">Janthinobacterium lividum</name>
    <dbReference type="NCBI Taxonomy" id="29581"/>
    <lineage>
        <taxon>Bacteria</taxon>
        <taxon>Pseudomonadati</taxon>
        <taxon>Pseudomonadota</taxon>
        <taxon>Betaproteobacteria</taxon>
        <taxon>Burkholderiales</taxon>
        <taxon>Oxalobacteraceae</taxon>
        <taxon>Janthinobacterium</taxon>
    </lineage>
</organism>
<proteinExistence type="inferred from homology"/>
<dbReference type="InterPro" id="IPR011004">
    <property type="entry name" value="Trimer_LpxA-like_sf"/>
</dbReference>
<evidence type="ECO:0000313" key="2">
    <source>
        <dbReference type="EMBL" id="QSX97903.1"/>
    </source>
</evidence>
<dbReference type="SUPFAM" id="SSF51161">
    <property type="entry name" value="Trimeric LpxA-like enzymes"/>
    <property type="match status" value="1"/>
</dbReference>
<name>A0AAJ4MVL5_9BURK</name>
<dbReference type="PANTHER" id="PTHR43300">
    <property type="entry name" value="ACETYLTRANSFERASE"/>
    <property type="match status" value="1"/>
</dbReference>
<dbReference type="EMBL" id="CP071520">
    <property type="protein sequence ID" value="QSX97903.1"/>
    <property type="molecule type" value="Genomic_DNA"/>
</dbReference>
<dbReference type="InterPro" id="IPR001451">
    <property type="entry name" value="Hexapep"/>
</dbReference>
<dbReference type="Proteomes" id="UP000662821">
    <property type="component" value="Chromosome"/>
</dbReference>
<dbReference type="GeneID" id="56945286"/>
<dbReference type="InterPro" id="IPR050179">
    <property type="entry name" value="Trans_hexapeptide_repeat"/>
</dbReference>
<keyword evidence="2" id="KW-0808">Transferase</keyword>
<sequence length="228" mass="25536">MLASIKKMLAARRVRRFEQMLRGRGVALGENIRWGNLKTISIDVTRPTLLEIGAGTTINSGTEILTHDFVTNLFLDLHGDFVNSSGKVVIGRNVYFARNCTVLKGVTIGDNCVIGYGAVVTRDVPSGAIVAGNPARIVGNVEQYYEKRKVKCVAEAFEYARSIQERLGRRPVVEDFWEEFPLFMDGDQLDDRVPVKRQLDRAYPRYVANHKAQFASFEAFLHAAGIRD</sequence>
<protein>
    <submittedName>
        <fullName evidence="2">Acyltransferase</fullName>
    </submittedName>
</protein>
<dbReference type="GO" id="GO:0016746">
    <property type="term" value="F:acyltransferase activity"/>
    <property type="evidence" value="ECO:0007669"/>
    <property type="project" value="UniProtKB-KW"/>
</dbReference>
<dbReference type="PANTHER" id="PTHR43300:SF11">
    <property type="entry name" value="ACETYLTRANSFERASE RV3034C-RELATED"/>
    <property type="match status" value="1"/>
</dbReference>
<keyword evidence="2" id="KW-0012">Acyltransferase</keyword>